<dbReference type="PANTHER" id="PTHR43065:SF50">
    <property type="entry name" value="HISTIDINE KINASE"/>
    <property type="match status" value="1"/>
</dbReference>
<dbReference type="PANTHER" id="PTHR43065">
    <property type="entry name" value="SENSOR HISTIDINE KINASE"/>
    <property type="match status" value="1"/>
</dbReference>
<dbReference type="InterPro" id="IPR005467">
    <property type="entry name" value="His_kinase_dom"/>
</dbReference>
<dbReference type="InterPro" id="IPR029016">
    <property type="entry name" value="GAF-like_dom_sf"/>
</dbReference>
<dbReference type="PROSITE" id="PS50046">
    <property type="entry name" value="PHYTOCHROME_2"/>
    <property type="match status" value="1"/>
</dbReference>
<dbReference type="InterPro" id="IPR003661">
    <property type="entry name" value="HisK_dim/P_dom"/>
</dbReference>
<comment type="catalytic activity">
    <reaction evidence="1">
        <text>ATP + protein L-histidine = ADP + protein N-phospho-L-histidine.</text>
        <dbReference type="EC" id="2.7.13.3"/>
    </reaction>
</comment>
<evidence type="ECO:0000256" key="5">
    <source>
        <dbReference type="ARBA" id="ARBA00022777"/>
    </source>
</evidence>
<dbReference type="InterPro" id="IPR036890">
    <property type="entry name" value="HATPase_C_sf"/>
</dbReference>
<dbReference type="Pfam" id="PF02518">
    <property type="entry name" value="HATPase_c"/>
    <property type="match status" value="1"/>
</dbReference>
<dbReference type="CDD" id="cd00082">
    <property type="entry name" value="HisKA"/>
    <property type="match status" value="1"/>
</dbReference>
<dbReference type="PROSITE" id="PS50109">
    <property type="entry name" value="HIS_KIN"/>
    <property type="match status" value="1"/>
</dbReference>
<sequence>MYHQAAPSTPSRITSIPTWGSAPTPIAVIEHPVDTLRQQLDELPTNQLETALRFANEQLQAAGIRLYIPGNDTIYRLGNQPQRLDDGSDRPVEQHLLWQQFLKSGHMNQSGDADLSSEHTWVIHNVSYEFRLRSLARAFKPAAIEHVMIVPLWHEQQQIGSMSVFRDASQPRWSLEHVVLAQQFGQAFARSIYDHQLVKSVHSLNQTLTTRTEELQQVVNYQDTLAAVINKIRASIDLETIFSTTVEEIYRQLQADRVVVYRFKPDWSGEFLAEAVGARWVPLKIAQTQPEQSALTKPDRCLVQSFLDAPVNNLDHHLQSEQGGEYNQSRQVKQVNDIYNRNFPDCYMEVLEQYQCRAYLTAPIYLGEQLWGLLAIYQNSGPRQWRPSEVSLIQQISEQLGVAIQQAELLKMQQNQAAELAETLTELTRTQAQMLQTEKMSSLGQLTAGLSHEINNPVTFIHSNLSHLGQYFKDLIATVELYQKYHPQTHPIVQGYLDQIDLAFLQRDIPKVLSSMEHGTERISDVMLSLQNFSRLDEEGIKAIDLHEGIDSVILILQHQCRARDGQPAILVQKQYSRLPEVECDGSLMNQVFINLMSNAIDALRAHDQQRTDIAIATHPSQICITTAISELDGKPAVRVTIQDNGPGIPEHIQRRIFDPFFTTKEIGEGSGLGLSISHHIVVENHQGKLHCKSSSGNGTTFEIEIPVQAESVCRLPKSTPITANLG</sequence>
<evidence type="ECO:0000256" key="4">
    <source>
        <dbReference type="ARBA" id="ARBA00022553"/>
    </source>
</evidence>
<feature type="domain" description="Phytochrome chromophore attachment site" evidence="7">
    <location>
        <begin position="237"/>
        <end position="399"/>
    </location>
</feature>
<dbReference type="InterPro" id="IPR036097">
    <property type="entry name" value="HisK_dim/P_sf"/>
</dbReference>
<dbReference type="Proteomes" id="UP000625316">
    <property type="component" value="Unassembled WGS sequence"/>
</dbReference>
<keyword evidence="5" id="KW-0418">Kinase</keyword>
<dbReference type="Gene3D" id="1.10.287.130">
    <property type="match status" value="1"/>
</dbReference>
<evidence type="ECO:0000256" key="1">
    <source>
        <dbReference type="ARBA" id="ARBA00000085"/>
    </source>
</evidence>
<dbReference type="Gene3D" id="3.30.565.10">
    <property type="entry name" value="Histidine kinase-like ATPase, C-terminal domain"/>
    <property type="match status" value="1"/>
</dbReference>
<dbReference type="SMART" id="SM00065">
    <property type="entry name" value="GAF"/>
    <property type="match status" value="2"/>
</dbReference>
<comment type="similarity">
    <text evidence="2">In the N-terminal section; belongs to the phytochrome family.</text>
</comment>
<dbReference type="GO" id="GO:0000155">
    <property type="term" value="F:phosphorelay sensor kinase activity"/>
    <property type="evidence" value="ECO:0007669"/>
    <property type="project" value="InterPro"/>
</dbReference>
<evidence type="ECO:0000256" key="3">
    <source>
        <dbReference type="ARBA" id="ARBA00012438"/>
    </source>
</evidence>
<evidence type="ECO:0000256" key="6">
    <source>
        <dbReference type="ARBA" id="ARBA00023012"/>
    </source>
</evidence>
<evidence type="ECO:0000256" key="2">
    <source>
        <dbReference type="ARBA" id="ARBA00006402"/>
    </source>
</evidence>
<comment type="caution">
    <text evidence="9">The sequence shown here is derived from an EMBL/GenBank/DDBJ whole genome shotgun (WGS) entry which is preliminary data.</text>
</comment>
<evidence type="ECO:0000259" key="7">
    <source>
        <dbReference type="PROSITE" id="PS50046"/>
    </source>
</evidence>
<dbReference type="RefSeq" id="WP_264326241.1">
    <property type="nucleotide sequence ID" value="NZ_JADEXQ010000062.1"/>
</dbReference>
<evidence type="ECO:0000313" key="10">
    <source>
        <dbReference type="Proteomes" id="UP000625316"/>
    </source>
</evidence>
<protein>
    <recommendedName>
        <fullName evidence="3">histidine kinase</fullName>
        <ecNumber evidence="3">2.7.13.3</ecNumber>
    </recommendedName>
</protein>
<dbReference type="InterPro" id="IPR003594">
    <property type="entry name" value="HATPase_dom"/>
</dbReference>
<keyword evidence="5" id="KW-0808">Transferase</keyword>
<feature type="domain" description="Histidine kinase" evidence="8">
    <location>
        <begin position="449"/>
        <end position="710"/>
    </location>
</feature>
<evidence type="ECO:0000259" key="8">
    <source>
        <dbReference type="PROSITE" id="PS50109"/>
    </source>
</evidence>
<dbReference type="InterPro" id="IPR003018">
    <property type="entry name" value="GAF"/>
</dbReference>
<dbReference type="Gene3D" id="3.30.450.40">
    <property type="match status" value="2"/>
</dbReference>
<dbReference type="EC" id="2.7.13.3" evidence="3"/>
<dbReference type="SUPFAM" id="SSF55781">
    <property type="entry name" value="GAF domain-like"/>
    <property type="match status" value="2"/>
</dbReference>
<organism evidence="9 10">
    <name type="scientific">Romeriopsis navalis LEGE 11480</name>
    <dbReference type="NCBI Taxonomy" id="2777977"/>
    <lineage>
        <taxon>Bacteria</taxon>
        <taxon>Bacillati</taxon>
        <taxon>Cyanobacteriota</taxon>
        <taxon>Cyanophyceae</taxon>
        <taxon>Leptolyngbyales</taxon>
        <taxon>Leptolyngbyaceae</taxon>
        <taxon>Romeriopsis</taxon>
        <taxon>Romeriopsis navalis</taxon>
    </lineage>
</organism>
<accession>A0A928Z5M0</accession>
<reference evidence="9" key="1">
    <citation type="submission" date="2020-10" db="EMBL/GenBank/DDBJ databases">
        <authorList>
            <person name="Castelo-Branco R."/>
            <person name="Eusebio N."/>
            <person name="Adriana R."/>
            <person name="Vieira A."/>
            <person name="Brugerolle De Fraissinette N."/>
            <person name="Rezende De Castro R."/>
            <person name="Schneider M.P."/>
            <person name="Vasconcelos V."/>
            <person name="Leao P.N."/>
        </authorList>
    </citation>
    <scope>NUCLEOTIDE SEQUENCE</scope>
    <source>
        <strain evidence="9">LEGE 11480</strain>
    </source>
</reference>
<dbReference type="InterPro" id="IPR004358">
    <property type="entry name" value="Sig_transdc_His_kin-like_C"/>
</dbReference>
<proteinExistence type="inferred from homology"/>
<dbReference type="InterPro" id="IPR016132">
    <property type="entry name" value="Phyto_chromo_attachment"/>
</dbReference>
<dbReference type="SMART" id="SM00387">
    <property type="entry name" value="HATPase_c"/>
    <property type="match status" value="1"/>
</dbReference>
<dbReference type="EMBL" id="JADEXQ010000062">
    <property type="protein sequence ID" value="MBE9031415.1"/>
    <property type="molecule type" value="Genomic_DNA"/>
</dbReference>
<dbReference type="Pfam" id="PF01590">
    <property type="entry name" value="GAF"/>
    <property type="match status" value="1"/>
</dbReference>
<name>A0A928Z5M0_9CYAN</name>
<evidence type="ECO:0000313" key="9">
    <source>
        <dbReference type="EMBL" id="MBE9031415.1"/>
    </source>
</evidence>
<keyword evidence="10" id="KW-1185">Reference proteome</keyword>
<dbReference type="SUPFAM" id="SSF47384">
    <property type="entry name" value="Homodimeric domain of signal transducing histidine kinase"/>
    <property type="match status" value="1"/>
</dbReference>
<dbReference type="PRINTS" id="PR00344">
    <property type="entry name" value="BCTRLSENSOR"/>
</dbReference>
<keyword evidence="4" id="KW-0597">Phosphoprotein</keyword>
<keyword evidence="6" id="KW-0902">Two-component regulatory system</keyword>
<dbReference type="SUPFAM" id="SSF55874">
    <property type="entry name" value="ATPase domain of HSP90 chaperone/DNA topoisomerase II/histidine kinase"/>
    <property type="match status" value="1"/>
</dbReference>
<dbReference type="AlphaFoldDB" id="A0A928Z5M0"/>
<gene>
    <name evidence="9" type="ORF">IQ266_16900</name>
</gene>